<dbReference type="eggNOG" id="KOG3337">
    <property type="taxonomic scope" value="Eukaryota"/>
</dbReference>
<dbReference type="KEGG" id="ppa:PAS_chr1-4_0678"/>
<dbReference type="GO" id="GO:0120010">
    <property type="term" value="P:intermembrane phospholipid transfer"/>
    <property type="evidence" value="ECO:0007669"/>
    <property type="project" value="EnsemblFungi"/>
</dbReference>
<dbReference type="EMBL" id="FN392319">
    <property type="protein sequence ID" value="CAY68248.1"/>
    <property type="molecule type" value="Genomic_DNA"/>
</dbReference>
<sequence length="180" mass="21336">MVLWYKNQHIFNHDFTTVSLAYLNRYPNPYSTHVLSIDTLNRHIDKDGKLHQTKLITKTGRLPQWVKPFLGKISHSNILEMTEIDPVSQTMNTYTRNLDHTRIIRIEEYTTFQYDKECQTTTCKSKVKFSSGFRGFGVKNRIEKWSHSKFDENISKSRQGLKFVMENIKYRLNNRTLSNI</sequence>
<dbReference type="InParanoid" id="C4QYC5"/>
<gene>
    <name evidence="2" type="ordered locus">PAS_chr1-4_0678</name>
</gene>
<feature type="domain" description="PRELI/MSF1" evidence="1">
    <location>
        <begin position="1"/>
        <end position="173"/>
    </location>
</feature>
<dbReference type="PANTHER" id="PTHR11158">
    <property type="entry name" value="MSF1/PX19 RELATED"/>
    <property type="match status" value="1"/>
</dbReference>
<dbReference type="OrthoDB" id="341300at2759"/>
<evidence type="ECO:0000259" key="1">
    <source>
        <dbReference type="PROSITE" id="PS50904"/>
    </source>
</evidence>
<dbReference type="RefSeq" id="XP_002490529.1">
    <property type="nucleotide sequence ID" value="XM_002490484.1"/>
</dbReference>
<evidence type="ECO:0000313" key="2">
    <source>
        <dbReference type="EMBL" id="CAY68248.1"/>
    </source>
</evidence>
<dbReference type="InterPro" id="IPR006797">
    <property type="entry name" value="PRELI/MSF1_dom"/>
</dbReference>
<organism evidence="2 3">
    <name type="scientific">Komagataella phaffii (strain GS115 / ATCC 20864)</name>
    <name type="common">Yeast</name>
    <name type="synonym">Pichia pastoris</name>
    <dbReference type="NCBI Taxonomy" id="644223"/>
    <lineage>
        <taxon>Eukaryota</taxon>
        <taxon>Fungi</taxon>
        <taxon>Dikarya</taxon>
        <taxon>Ascomycota</taxon>
        <taxon>Saccharomycotina</taxon>
        <taxon>Pichiomycetes</taxon>
        <taxon>Pichiales</taxon>
        <taxon>Pichiaceae</taxon>
        <taxon>Komagataella</taxon>
    </lineage>
</organism>
<dbReference type="GO" id="GO:0032048">
    <property type="term" value="P:cardiolipin metabolic process"/>
    <property type="evidence" value="ECO:0007669"/>
    <property type="project" value="EnsemblFungi"/>
</dbReference>
<dbReference type="STRING" id="644223.C4QYC5"/>
<dbReference type="PROSITE" id="PS50904">
    <property type="entry name" value="PRELI_MSF1"/>
    <property type="match status" value="1"/>
</dbReference>
<name>C4QYC5_KOMPG</name>
<evidence type="ECO:0000313" key="3">
    <source>
        <dbReference type="Proteomes" id="UP000000314"/>
    </source>
</evidence>
<dbReference type="HOGENOM" id="CLU_067902_3_1_1"/>
<dbReference type="FunCoup" id="C4QYC5">
    <property type="interactions" value="370"/>
</dbReference>
<dbReference type="Proteomes" id="UP000000314">
    <property type="component" value="Chromosome 1"/>
</dbReference>
<reference evidence="2 3" key="1">
    <citation type="journal article" date="2009" name="Nat. Biotechnol.">
        <title>Genome sequence of the recombinant protein production host Pichia pastoris.</title>
        <authorList>
            <person name="De Schutter K."/>
            <person name="Lin Y.C."/>
            <person name="Tiels P."/>
            <person name="Van Hecke A."/>
            <person name="Glinka S."/>
            <person name="Weber-Lehmann J."/>
            <person name="Rouze P."/>
            <person name="Van de Peer Y."/>
            <person name="Callewaert N."/>
        </authorList>
    </citation>
    <scope>NUCLEOTIDE SEQUENCE [LARGE SCALE GENOMIC DNA]</scope>
    <source>
        <strain evidence="3">GS115 / ATCC 20864</strain>
    </source>
</reference>
<accession>C4QYC5</accession>
<dbReference type="OMA" id="GYEFFKC"/>
<dbReference type="GO" id="GO:0005743">
    <property type="term" value="C:mitochondrial inner membrane"/>
    <property type="evidence" value="ECO:0007669"/>
    <property type="project" value="EnsemblFungi"/>
</dbReference>
<protein>
    <recommendedName>
        <fullName evidence="1">PRELI/MSF1 domain-containing protein</fullName>
    </recommendedName>
</protein>
<dbReference type="GeneID" id="8196989"/>
<dbReference type="SMR" id="C4QYC5"/>
<proteinExistence type="predicted"/>
<dbReference type="GO" id="GO:0005758">
    <property type="term" value="C:mitochondrial intermembrane space"/>
    <property type="evidence" value="ECO:0007669"/>
    <property type="project" value="EnsemblFungi"/>
</dbReference>
<dbReference type="InterPro" id="IPR037365">
    <property type="entry name" value="Slowmo/Ups"/>
</dbReference>
<dbReference type="AlphaFoldDB" id="C4QYC5"/>
<keyword evidence="3" id="KW-1185">Reference proteome</keyword>
<dbReference type="Pfam" id="PF04707">
    <property type="entry name" value="PRELI"/>
    <property type="match status" value="1"/>
</dbReference>
<dbReference type="GO" id="GO:2001247">
    <property type="term" value="P:positive regulation of phosphatidylcholine biosynthetic process"/>
    <property type="evidence" value="ECO:0007669"/>
    <property type="project" value="EnsemblFungi"/>
</dbReference>
<dbReference type="GO" id="GO:1990050">
    <property type="term" value="F:phosphatidic acid transfer activity"/>
    <property type="evidence" value="ECO:0007669"/>
    <property type="project" value="EnsemblFungi"/>
</dbReference>